<dbReference type="InterPro" id="IPR008538">
    <property type="entry name" value="Uma2"/>
</dbReference>
<reference evidence="2 3" key="1">
    <citation type="submission" date="2019-03" db="EMBL/GenBank/DDBJ databases">
        <title>Genomic Encyclopedia of Type Strains, Phase IV (KMG-IV): sequencing the most valuable type-strain genomes for metagenomic binning, comparative biology and taxonomic classification.</title>
        <authorList>
            <person name="Goeker M."/>
        </authorList>
    </citation>
    <scope>NUCLEOTIDE SEQUENCE [LARGE SCALE GENOMIC DNA]</scope>
    <source>
        <strain evidence="2 3">DSM 102969</strain>
    </source>
</reference>
<dbReference type="PANTHER" id="PTHR35400:SF3">
    <property type="entry name" value="SLL1072 PROTEIN"/>
    <property type="match status" value="1"/>
</dbReference>
<gene>
    <name evidence="2" type="ORF">EDD54_1318</name>
</gene>
<dbReference type="GO" id="GO:0004519">
    <property type="term" value="F:endonuclease activity"/>
    <property type="evidence" value="ECO:0007669"/>
    <property type="project" value="UniProtKB-KW"/>
</dbReference>
<protein>
    <submittedName>
        <fullName evidence="2">Uma2 family endonuclease</fullName>
    </submittedName>
</protein>
<organism evidence="2 3">
    <name type="scientific">Oharaeibacter diazotrophicus</name>
    <dbReference type="NCBI Taxonomy" id="1920512"/>
    <lineage>
        <taxon>Bacteria</taxon>
        <taxon>Pseudomonadati</taxon>
        <taxon>Pseudomonadota</taxon>
        <taxon>Alphaproteobacteria</taxon>
        <taxon>Hyphomicrobiales</taxon>
        <taxon>Pleomorphomonadaceae</taxon>
        <taxon>Oharaeibacter</taxon>
    </lineage>
</organism>
<dbReference type="Pfam" id="PF05685">
    <property type="entry name" value="Uma2"/>
    <property type="match status" value="1"/>
</dbReference>
<accession>A0A4R6RLA8</accession>
<dbReference type="Gene3D" id="3.90.1570.10">
    <property type="entry name" value="tt1808, chain A"/>
    <property type="match status" value="1"/>
</dbReference>
<dbReference type="CDD" id="cd06260">
    <property type="entry name" value="DUF820-like"/>
    <property type="match status" value="1"/>
</dbReference>
<feature type="domain" description="Putative restriction endonuclease" evidence="1">
    <location>
        <begin position="31"/>
        <end position="182"/>
    </location>
</feature>
<keyword evidence="2" id="KW-0378">Hydrolase</keyword>
<evidence type="ECO:0000313" key="3">
    <source>
        <dbReference type="Proteomes" id="UP000294547"/>
    </source>
</evidence>
<sequence length="191" mass="21393">MNQRTFVAEDGSLRRAFTVADVRRMVEAGVIEPDERLEIVDGELRPMSPKGPLHETLKRHLNRHLARELPDAFGHIQEAGWAISDLLYLEPDFLVFPAELEIGSIRGPDAALVIEVADSSWRYDAVRKAQIYASIGVREYWVIQAADRTTRVHRDPDARGYGSIVDCSAADLLVPAFVPGYSVRLRDLPGM</sequence>
<dbReference type="PANTHER" id="PTHR35400">
    <property type="entry name" value="SLR1083 PROTEIN"/>
    <property type="match status" value="1"/>
</dbReference>
<keyword evidence="3" id="KW-1185">Reference proteome</keyword>
<keyword evidence="2" id="KW-0255">Endonuclease</keyword>
<evidence type="ECO:0000259" key="1">
    <source>
        <dbReference type="Pfam" id="PF05685"/>
    </source>
</evidence>
<name>A0A4R6RLA8_9HYPH</name>
<dbReference type="InterPro" id="IPR011335">
    <property type="entry name" value="Restrct_endonuc-II-like"/>
</dbReference>
<dbReference type="Proteomes" id="UP000294547">
    <property type="component" value="Unassembled WGS sequence"/>
</dbReference>
<dbReference type="OrthoDB" id="196625at2"/>
<comment type="caution">
    <text evidence="2">The sequence shown here is derived from an EMBL/GenBank/DDBJ whole genome shotgun (WGS) entry which is preliminary data.</text>
</comment>
<evidence type="ECO:0000313" key="2">
    <source>
        <dbReference type="EMBL" id="TDP87423.1"/>
    </source>
</evidence>
<dbReference type="EMBL" id="SNXY01000006">
    <property type="protein sequence ID" value="TDP87423.1"/>
    <property type="molecule type" value="Genomic_DNA"/>
</dbReference>
<proteinExistence type="predicted"/>
<dbReference type="SUPFAM" id="SSF52980">
    <property type="entry name" value="Restriction endonuclease-like"/>
    <property type="match status" value="1"/>
</dbReference>
<dbReference type="RefSeq" id="WP_126535453.1">
    <property type="nucleotide sequence ID" value="NZ_BSPM01000008.1"/>
</dbReference>
<keyword evidence="2" id="KW-0540">Nuclease</keyword>
<dbReference type="InterPro" id="IPR012296">
    <property type="entry name" value="Nuclease_put_TT1808"/>
</dbReference>
<dbReference type="AlphaFoldDB" id="A0A4R6RLA8"/>